<dbReference type="EMBL" id="UFVQ01000003">
    <property type="protein sequence ID" value="STC93497.1"/>
    <property type="molecule type" value="Genomic_DNA"/>
</dbReference>
<accession>A0A376DQ51</accession>
<proteinExistence type="predicted"/>
<dbReference type="Proteomes" id="UP000255224">
    <property type="component" value="Unassembled WGS sequence"/>
</dbReference>
<evidence type="ECO:0000313" key="5">
    <source>
        <dbReference type="Proteomes" id="UP000273270"/>
    </source>
</evidence>
<name>A0A376DQ51_CHRCU</name>
<dbReference type="OrthoDB" id="9554447at2"/>
<accession>A0A3G6N726</accession>
<dbReference type="Proteomes" id="UP000273270">
    <property type="component" value="Chromosome"/>
</dbReference>
<evidence type="ECO:0000313" key="3">
    <source>
        <dbReference type="EMBL" id="STC93497.1"/>
    </source>
</evidence>
<reference evidence="3 4" key="1">
    <citation type="submission" date="2018-06" db="EMBL/GenBank/DDBJ databases">
        <authorList>
            <consortium name="Pathogen Informatics"/>
            <person name="Doyle S."/>
        </authorList>
    </citation>
    <scope>NUCLEOTIDE SEQUENCE [LARGE SCALE GENOMIC DNA]</scope>
    <source>
        <strain evidence="3 4">NCTC13533</strain>
    </source>
</reference>
<evidence type="ECO:0000313" key="2">
    <source>
        <dbReference type="EMBL" id="AZA48909.1"/>
    </source>
</evidence>
<reference evidence="2" key="2">
    <citation type="submission" date="2018-11" db="EMBL/GenBank/DDBJ databases">
        <title>Proposal to divide the Flavobacteriaceae and reorganize its genera based on Amino Acid Identity values calculated from whole genome sequences.</title>
        <authorList>
            <person name="Nicholson A.C."/>
            <person name="Gulvik C.A."/>
            <person name="Whitney A.M."/>
            <person name="Humrighouse B.W."/>
            <person name="Bell M."/>
            <person name="Holmes B."/>
            <person name="Steigerwalt A."/>
            <person name="Villarma A."/>
            <person name="Sheth M."/>
            <person name="Batra D."/>
            <person name="Pryor J."/>
            <person name="Bernardet J.-F."/>
            <person name="Hugo C."/>
            <person name="Kampfer P."/>
            <person name="Newman J."/>
            <person name="Mcquiston J.R."/>
        </authorList>
    </citation>
    <scope>NUCLEOTIDE SEQUENCE [LARGE SCALE GENOMIC DNA]</scope>
    <source>
        <strain evidence="2">G0188</strain>
    </source>
</reference>
<dbReference type="EMBL" id="CP033920">
    <property type="protein sequence ID" value="AZA48909.1"/>
    <property type="molecule type" value="Genomic_DNA"/>
</dbReference>
<feature type="compositionally biased region" description="Acidic residues" evidence="1">
    <location>
        <begin position="48"/>
        <end position="59"/>
    </location>
</feature>
<dbReference type="RefSeq" id="WP_123878933.1">
    <property type="nucleotide sequence ID" value="NZ_CP033920.1"/>
</dbReference>
<protein>
    <submittedName>
        <fullName evidence="3">Uncharacterized protein</fullName>
    </submittedName>
</protein>
<dbReference type="AlphaFoldDB" id="A0A376DQ51"/>
<reference evidence="5" key="3">
    <citation type="submission" date="2018-11" db="EMBL/GenBank/DDBJ databases">
        <title>Proposal to divide the Flavobacteriaceae and reorganize its genera based on Amino Acid Identity values calculated from whole genome sequences.</title>
        <authorList>
            <person name="Nicholson A.C."/>
            <person name="Gulvik C.A."/>
            <person name="Whitney A.M."/>
            <person name="Humrighouse B.W."/>
            <person name="Bell M."/>
            <person name="Holmes B."/>
            <person name="Steigerwalt A.G."/>
            <person name="Villarma A."/>
            <person name="Sheth M."/>
            <person name="Batra D."/>
            <person name="Pryor J."/>
            <person name="Bernardet J.-F."/>
            <person name="Hugo C."/>
            <person name="Kampfer P."/>
            <person name="Newman J."/>
            <person name="McQuiston J.R."/>
        </authorList>
    </citation>
    <scope>NUCLEOTIDE SEQUENCE [LARGE SCALE GENOMIC DNA]</scope>
    <source>
        <strain evidence="5">G0188</strain>
    </source>
</reference>
<feature type="region of interest" description="Disordered" evidence="1">
    <location>
        <begin position="1"/>
        <end position="69"/>
    </location>
</feature>
<feature type="compositionally biased region" description="Polar residues" evidence="1">
    <location>
        <begin position="1"/>
        <end position="22"/>
    </location>
</feature>
<organism evidence="3 4">
    <name type="scientific">Chryseobacterium carnipullorum</name>
    <dbReference type="NCBI Taxonomy" id="1124835"/>
    <lineage>
        <taxon>Bacteria</taxon>
        <taxon>Pseudomonadati</taxon>
        <taxon>Bacteroidota</taxon>
        <taxon>Flavobacteriia</taxon>
        <taxon>Flavobacteriales</taxon>
        <taxon>Weeksellaceae</taxon>
        <taxon>Chryseobacterium group</taxon>
        <taxon>Chryseobacterium</taxon>
    </lineage>
</organism>
<keyword evidence="5" id="KW-1185">Reference proteome</keyword>
<evidence type="ECO:0000313" key="4">
    <source>
        <dbReference type="Proteomes" id="UP000255224"/>
    </source>
</evidence>
<gene>
    <name evidence="2" type="ORF">EG346_12310</name>
    <name evidence="3" type="ORF">NCTC13533_00885</name>
</gene>
<sequence>MSNSKSDLDNFSNQLNPNNDAYWQSRGHDERPDDWDEDDSSSSNSNYDDSDDYLDDDTYEPFGDSGDYD</sequence>
<evidence type="ECO:0000256" key="1">
    <source>
        <dbReference type="SAM" id="MobiDB-lite"/>
    </source>
</evidence>
<dbReference type="KEGG" id="ccau:EG346_12310"/>